<dbReference type="AlphaFoldDB" id="A0A5D0MK99"/>
<dbReference type="InterPro" id="IPR034139">
    <property type="entry name" value="TOPRIM_OLD"/>
</dbReference>
<accession>A0A5D0MK99</accession>
<evidence type="ECO:0000259" key="3">
    <source>
        <dbReference type="Pfam" id="PF20469"/>
    </source>
</evidence>
<dbReference type="Proteomes" id="UP000324143">
    <property type="component" value="Unassembled WGS sequence"/>
</dbReference>
<dbReference type="Gene3D" id="3.40.50.300">
    <property type="entry name" value="P-loop containing nucleotide triphosphate hydrolases"/>
    <property type="match status" value="1"/>
</dbReference>
<dbReference type="CDD" id="cd01026">
    <property type="entry name" value="TOPRIM_OLD"/>
    <property type="match status" value="1"/>
</dbReference>
<feature type="domain" description="OLD protein-like TOPRIM" evidence="3">
    <location>
        <begin position="465"/>
        <end position="530"/>
    </location>
</feature>
<comment type="caution">
    <text evidence="4">The sequence shown here is derived from an EMBL/GenBank/DDBJ whole genome shotgun (WGS) entry which is preliminary data.</text>
</comment>
<feature type="coiled-coil region" evidence="1">
    <location>
        <begin position="251"/>
        <end position="299"/>
    </location>
</feature>
<name>A0A5D0MK99_9BACT</name>
<dbReference type="SUPFAM" id="SSF52540">
    <property type="entry name" value="P-loop containing nucleoside triphosphate hydrolases"/>
    <property type="match status" value="1"/>
</dbReference>
<reference evidence="4" key="1">
    <citation type="submission" date="2019-08" db="EMBL/GenBank/DDBJ databases">
        <title>Genomic characterization of a novel candidate phylum (ARYD3) from a high temperature, high salinity tertiary oil reservoir in north central Oklahoma, USA.</title>
        <authorList>
            <person name="Youssef N.H."/>
            <person name="Yadav A."/>
            <person name="Elshahed M.S."/>
        </authorList>
    </citation>
    <scope>NUCLEOTIDE SEQUENCE [LARGE SCALE GENOMIC DNA]</scope>
    <source>
        <strain evidence="4">ARYD3</strain>
    </source>
</reference>
<keyword evidence="1" id="KW-0175">Coiled coil</keyword>
<dbReference type="PANTHER" id="PTHR43581">
    <property type="entry name" value="ATP/GTP PHOSPHATASE"/>
    <property type="match status" value="1"/>
</dbReference>
<dbReference type="InterPro" id="IPR027417">
    <property type="entry name" value="P-loop_NTPase"/>
</dbReference>
<dbReference type="Pfam" id="PF13175">
    <property type="entry name" value="AAA_15"/>
    <property type="match status" value="1"/>
</dbReference>
<evidence type="ECO:0000313" key="4">
    <source>
        <dbReference type="EMBL" id="TYB31961.1"/>
    </source>
</evidence>
<feature type="domain" description="Endonuclease GajA/Old nuclease/RecF-like AAA" evidence="2">
    <location>
        <begin position="1"/>
        <end position="402"/>
    </location>
</feature>
<feature type="non-terminal residue" evidence="4">
    <location>
        <position position="648"/>
    </location>
</feature>
<gene>
    <name evidence="4" type="ORF">FXF47_01410</name>
</gene>
<dbReference type="PANTHER" id="PTHR43581:SF4">
    <property type="entry name" value="ATP_GTP PHOSPHATASE"/>
    <property type="match status" value="1"/>
</dbReference>
<proteinExistence type="predicted"/>
<dbReference type="InterPro" id="IPR041685">
    <property type="entry name" value="AAA_GajA/Old/RecF-like"/>
</dbReference>
<keyword evidence="5" id="KW-1185">Reference proteome</keyword>
<dbReference type="InterPro" id="IPR051396">
    <property type="entry name" value="Bact_Antivir_Def_Nuclease"/>
</dbReference>
<evidence type="ECO:0000256" key="1">
    <source>
        <dbReference type="SAM" id="Coils"/>
    </source>
</evidence>
<dbReference type="Pfam" id="PF20469">
    <property type="entry name" value="OLD-like_TOPRIM"/>
    <property type="match status" value="1"/>
</dbReference>
<organism evidence="4 5">
    <name type="scientific">Candidatus Mcinerneyibacterium aminivorans</name>
    <dbReference type="NCBI Taxonomy" id="2703815"/>
    <lineage>
        <taxon>Bacteria</taxon>
        <taxon>Candidatus Macinerneyibacteriota</taxon>
        <taxon>Candidatus Mcinerneyibacteria</taxon>
        <taxon>Candidatus Mcinerneyibacteriales</taxon>
        <taxon>Candidatus Mcinerneyibacteriaceae</taxon>
        <taxon>Candidatus Mcinerneyibacterium</taxon>
    </lineage>
</organism>
<evidence type="ECO:0000259" key="2">
    <source>
        <dbReference type="Pfam" id="PF13175"/>
    </source>
</evidence>
<evidence type="ECO:0000313" key="5">
    <source>
        <dbReference type="Proteomes" id="UP000324143"/>
    </source>
</evidence>
<sequence length="648" mass="76046">MKIENIHIKNFRSLYDLEFQPRDIFAFVGKNNSGKSNILKALNLFFNSSKKLLDKDCFFNYNLDDPIEISIKFKDLNDYEKDKFNYYLKYEKINGELIEKLKIKRTYHYIEEEDDYDINRIATKSVPDYEWLQTNKIKAKIRDKWWKRKDELVIEDENFFDYFDEFKGKPNVSTWKKAIKLFIKDNKDIINFKDQEFKNPQGLSSVLKSNLPELILIPAVKDISDEAKVSKYNPFGKLINSILNKIPSEKKEIVDKKIEELNSLLNIKENEDSERLSAIEKIEQNLNKYVKELMECKIELEMEVPNIKDIFSNTKIFADDGVRTSIETKGHGLQRSMIVSILRAYSELLMKNEEEKDRNILFLIEEPELYLHPQAQKTFLKVLHTIAKSGDQVFYSTHSNLLVDIIKFDEVGIVKKKENKSQIFQLTMDKMIKDFNNRHENIDPNEIGMRELYKNVFDPIANEGFFADKIVLVEGSTELYTFPIFAELLNYDLDKNNVALIPTNGKGSMDRFLRIFNGFKLPTYIIFDGDKNNDSDKMKEKTIELLNMCGEEVENINEVSTKINDIYAVFENNYESVVEDNIEKYDEWIEEGKNKLGKIGKPLKQKYIAYKIEEKIDDNNCDPKEVIPQPFVNIIDKIKNVEYPGSLL</sequence>
<dbReference type="EMBL" id="VSIX01000014">
    <property type="protein sequence ID" value="TYB31961.1"/>
    <property type="molecule type" value="Genomic_DNA"/>
</dbReference>
<protein>
    <submittedName>
        <fullName evidence="4">AAA family ATPase</fullName>
    </submittedName>
</protein>